<dbReference type="EMBL" id="JAPEIS010000011">
    <property type="protein sequence ID" value="KAJ8061581.1"/>
    <property type="molecule type" value="Genomic_DNA"/>
</dbReference>
<feature type="region of interest" description="Disordered" evidence="1">
    <location>
        <begin position="196"/>
        <end position="218"/>
    </location>
</feature>
<comment type="caution">
    <text evidence="2">The sequence shown here is derived from an EMBL/GenBank/DDBJ whole genome shotgun (WGS) entry which is preliminary data.</text>
</comment>
<dbReference type="Proteomes" id="UP001152300">
    <property type="component" value="Unassembled WGS sequence"/>
</dbReference>
<reference evidence="2" key="1">
    <citation type="submission" date="2022-11" db="EMBL/GenBank/DDBJ databases">
        <title>Genome Resource of Sclerotinia nivalis Strain SnTB1, a Plant Pathogen Isolated from American Ginseng.</title>
        <authorList>
            <person name="Fan S."/>
        </authorList>
    </citation>
    <scope>NUCLEOTIDE SEQUENCE</scope>
    <source>
        <strain evidence="2">SnTB1</strain>
    </source>
</reference>
<feature type="compositionally biased region" description="Basic and acidic residues" evidence="1">
    <location>
        <begin position="152"/>
        <end position="173"/>
    </location>
</feature>
<feature type="compositionally biased region" description="Basic and acidic residues" evidence="1">
    <location>
        <begin position="487"/>
        <end position="501"/>
    </location>
</feature>
<gene>
    <name evidence="2" type="ORF">OCU04_009391</name>
</gene>
<feature type="region of interest" description="Disordered" evidence="1">
    <location>
        <begin position="532"/>
        <end position="551"/>
    </location>
</feature>
<feature type="region of interest" description="Disordered" evidence="1">
    <location>
        <begin position="443"/>
        <end position="501"/>
    </location>
</feature>
<feature type="region of interest" description="Disordered" evidence="1">
    <location>
        <begin position="320"/>
        <end position="370"/>
    </location>
</feature>
<keyword evidence="3" id="KW-1185">Reference proteome</keyword>
<feature type="region of interest" description="Disordered" evidence="1">
    <location>
        <begin position="1"/>
        <end position="183"/>
    </location>
</feature>
<feature type="compositionally biased region" description="Basic and acidic residues" evidence="1">
    <location>
        <begin position="455"/>
        <end position="479"/>
    </location>
</feature>
<feature type="compositionally biased region" description="Polar residues" evidence="1">
    <location>
        <begin position="326"/>
        <end position="343"/>
    </location>
</feature>
<feature type="compositionally biased region" description="Gly residues" evidence="1">
    <location>
        <begin position="97"/>
        <end position="116"/>
    </location>
</feature>
<feature type="compositionally biased region" description="Basic and acidic residues" evidence="1">
    <location>
        <begin position="1"/>
        <end position="13"/>
    </location>
</feature>
<evidence type="ECO:0000313" key="2">
    <source>
        <dbReference type="EMBL" id="KAJ8061581.1"/>
    </source>
</evidence>
<evidence type="ECO:0000256" key="1">
    <source>
        <dbReference type="SAM" id="MobiDB-lite"/>
    </source>
</evidence>
<proteinExistence type="predicted"/>
<evidence type="ECO:0000313" key="3">
    <source>
        <dbReference type="Proteomes" id="UP001152300"/>
    </source>
</evidence>
<protein>
    <submittedName>
        <fullName evidence="2">Uncharacterized protein</fullName>
    </submittedName>
</protein>
<dbReference type="OrthoDB" id="5337545at2759"/>
<accession>A0A9X0AEX6</accession>
<name>A0A9X0AEX6_9HELO</name>
<dbReference type="AlphaFoldDB" id="A0A9X0AEX6"/>
<organism evidence="2 3">
    <name type="scientific">Sclerotinia nivalis</name>
    <dbReference type="NCBI Taxonomy" id="352851"/>
    <lineage>
        <taxon>Eukaryota</taxon>
        <taxon>Fungi</taxon>
        <taxon>Dikarya</taxon>
        <taxon>Ascomycota</taxon>
        <taxon>Pezizomycotina</taxon>
        <taxon>Leotiomycetes</taxon>
        <taxon>Helotiales</taxon>
        <taxon>Sclerotiniaceae</taxon>
        <taxon>Sclerotinia</taxon>
    </lineage>
</organism>
<sequence>MSSSDPKGKEGKGKAITLAPPPAETKSNNNHNKDNGNNMHVPTKRDEQPQSSLLARVGASAMGLGRDVFRGSEREGGEGGEGLRRDVVGLMTARGNSKGGESGSGSGSGSGNGSGSYAGSSSLRDAGVGIPGPAARNEGMRSAGNSDMKGNGGDEKASESQSERARHMQRSENEFSNFLDGVPSLEPADDFRFASASASRIQGQSQGQVDYAASSSSGSGAGAGFGFGADFLSRGDTNMFWGDADAEVEGEGEGMNSDVGQFNLKYGAVSKSNSDLIRGNTNSDWGNVWSRTSGASTFTEQVQNPQFEIDKLEDFDMDKFLAEPGPSSNISSNGENGKVSSLGYSERGGSESVGYTHTSISEQEERDGEDVREILSKIGKPNLEFEEEMGELLSEQKAWAENEQEMKGYEWEWKWGMSEEERERIRRITRDLLFPEPVVHRIPKGDHSLNLVPGYEREEKESWREERRGKEEEDGREDMFAGVMFKNRMDEGKGKGREKEEWKSDWEGVLTGYTDEVWGGLLPLVVEAREELGREEKEKETGEEKDSGDLKALRRLGAVLGHLRGMGNEG</sequence>
<feature type="compositionally biased region" description="Basic and acidic residues" evidence="1">
    <location>
        <begin position="67"/>
        <end position="87"/>
    </location>
</feature>